<dbReference type="PANTHER" id="PTHR12509:SF9">
    <property type="entry name" value="SPERM FLAGELLAR PROTEIN 1 ISOFORM X1"/>
    <property type="match status" value="1"/>
</dbReference>
<feature type="compositionally biased region" description="Basic and acidic residues" evidence="1">
    <location>
        <begin position="135"/>
        <end position="148"/>
    </location>
</feature>
<keyword evidence="3" id="KW-0969">Cilium</keyword>
<dbReference type="PANTHER" id="PTHR12509">
    <property type="entry name" value="SPERMATOGENESIS-ASSOCIATED 4-RELATED"/>
    <property type="match status" value="1"/>
</dbReference>
<comment type="caution">
    <text evidence="3">The sequence shown here is derived from an EMBL/GenBank/DDBJ whole genome shotgun (WGS) entry which is preliminary data.</text>
</comment>
<dbReference type="SUPFAM" id="SSF47576">
    <property type="entry name" value="Calponin-homology domain, CH-domain"/>
    <property type="match status" value="1"/>
</dbReference>
<organism evidence="3 4">
    <name type="scientific">Mizuhopecten yessoensis</name>
    <name type="common">Japanese scallop</name>
    <name type="synonym">Patinopecten yessoensis</name>
    <dbReference type="NCBI Taxonomy" id="6573"/>
    <lineage>
        <taxon>Eukaryota</taxon>
        <taxon>Metazoa</taxon>
        <taxon>Spiralia</taxon>
        <taxon>Lophotrochozoa</taxon>
        <taxon>Mollusca</taxon>
        <taxon>Bivalvia</taxon>
        <taxon>Autobranchia</taxon>
        <taxon>Pteriomorphia</taxon>
        <taxon>Pectinida</taxon>
        <taxon>Pectinoidea</taxon>
        <taxon>Pectinidae</taxon>
        <taxon>Mizuhopecten</taxon>
    </lineage>
</organism>
<sequence>MSMADSASGLDDDQLETVYGWVDQVPLTRPKKSIARDFADGVLVAEMIRYYFPRLVELHNYTASSNTKKKISNWRVLNRKVLNKLHFELGDDVLHDLTQAKPYTIEKVLIELKTRIDNKLKEEHMAPPPPVSTFRAKESDQPEADQHFGSKGRGAKGKNPSSKASIEVPPPPFERVTYKNLGRNDAAMPGNVVRHPPVGGTRKERDLALMYEEKEQECLAKGETIAMLQAKTRRLEHLLHLKDIRLEELQTQIEQLRPTGGLK</sequence>
<keyword evidence="4" id="KW-1185">Reference proteome</keyword>
<dbReference type="AlphaFoldDB" id="A0A210QQI1"/>
<dbReference type="OrthoDB" id="193300at2759"/>
<keyword evidence="3" id="KW-0282">Flagellum</keyword>
<dbReference type="InterPro" id="IPR052111">
    <property type="entry name" value="Spermatogenesis_Ciliary_MAP"/>
</dbReference>
<dbReference type="STRING" id="6573.A0A210QQI1"/>
<evidence type="ECO:0000313" key="3">
    <source>
        <dbReference type="EMBL" id="OWF50992.1"/>
    </source>
</evidence>
<name>A0A210QQI1_MIZYE</name>
<evidence type="ECO:0000256" key="1">
    <source>
        <dbReference type="SAM" id="MobiDB-lite"/>
    </source>
</evidence>
<evidence type="ECO:0000313" key="4">
    <source>
        <dbReference type="Proteomes" id="UP000242188"/>
    </source>
</evidence>
<dbReference type="FunFam" id="1.10.418.10:FF:000059">
    <property type="entry name" value="RIKEN cDNA 6430531B16 gene"/>
    <property type="match status" value="1"/>
</dbReference>
<dbReference type="EMBL" id="NEDP02002410">
    <property type="protein sequence ID" value="OWF50992.1"/>
    <property type="molecule type" value="Genomic_DNA"/>
</dbReference>
<dbReference type="PROSITE" id="PS50021">
    <property type="entry name" value="CH"/>
    <property type="match status" value="1"/>
</dbReference>
<accession>A0A210QQI1</accession>
<dbReference type="InterPro" id="IPR010441">
    <property type="entry name" value="CH_2"/>
</dbReference>
<feature type="region of interest" description="Disordered" evidence="1">
    <location>
        <begin position="121"/>
        <end position="173"/>
    </location>
</feature>
<dbReference type="InterPro" id="IPR001715">
    <property type="entry name" value="CH_dom"/>
</dbReference>
<proteinExistence type="predicted"/>
<feature type="domain" description="Calponin-homology (CH)" evidence="2">
    <location>
        <begin position="12"/>
        <end position="117"/>
    </location>
</feature>
<dbReference type="GO" id="GO:0051493">
    <property type="term" value="P:regulation of cytoskeleton organization"/>
    <property type="evidence" value="ECO:0007669"/>
    <property type="project" value="TreeGrafter"/>
</dbReference>
<keyword evidence="3" id="KW-0966">Cell projection</keyword>
<dbReference type="Gene3D" id="1.10.418.10">
    <property type="entry name" value="Calponin-like domain"/>
    <property type="match status" value="1"/>
</dbReference>
<protein>
    <submittedName>
        <fullName evidence="3">Sperm flagellar protein 1</fullName>
    </submittedName>
</protein>
<dbReference type="Proteomes" id="UP000242188">
    <property type="component" value="Unassembled WGS sequence"/>
</dbReference>
<dbReference type="GO" id="GO:0005930">
    <property type="term" value="C:axoneme"/>
    <property type="evidence" value="ECO:0007669"/>
    <property type="project" value="TreeGrafter"/>
</dbReference>
<dbReference type="Pfam" id="PF06294">
    <property type="entry name" value="CH_2"/>
    <property type="match status" value="1"/>
</dbReference>
<reference evidence="3 4" key="1">
    <citation type="journal article" date="2017" name="Nat. Ecol. Evol.">
        <title>Scallop genome provides insights into evolution of bilaterian karyotype and development.</title>
        <authorList>
            <person name="Wang S."/>
            <person name="Zhang J."/>
            <person name="Jiao W."/>
            <person name="Li J."/>
            <person name="Xun X."/>
            <person name="Sun Y."/>
            <person name="Guo X."/>
            <person name="Huan P."/>
            <person name="Dong B."/>
            <person name="Zhang L."/>
            <person name="Hu X."/>
            <person name="Sun X."/>
            <person name="Wang J."/>
            <person name="Zhao C."/>
            <person name="Wang Y."/>
            <person name="Wang D."/>
            <person name="Huang X."/>
            <person name="Wang R."/>
            <person name="Lv J."/>
            <person name="Li Y."/>
            <person name="Zhang Z."/>
            <person name="Liu B."/>
            <person name="Lu W."/>
            <person name="Hui Y."/>
            <person name="Liang J."/>
            <person name="Zhou Z."/>
            <person name="Hou R."/>
            <person name="Li X."/>
            <person name="Liu Y."/>
            <person name="Li H."/>
            <person name="Ning X."/>
            <person name="Lin Y."/>
            <person name="Zhao L."/>
            <person name="Xing Q."/>
            <person name="Dou J."/>
            <person name="Li Y."/>
            <person name="Mao J."/>
            <person name="Guo H."/>
            <person name="Dou H."/>
            <person name="Li T."/>
            <person name="Mu C."/>
            <person name="Jiang W."/>
            <person name="Fu Q."/>
            <person name="Fu X."/>
            <person name="Miao Y."/>
            <person name="Liu J."/>
            <person name="Yu Q."/>
            <person name="Li R."/>
            <person name="Liao H."/>
            <person name="Li X."/>
            <person name="Kong Y."/>
            <person name="Jiang Z."/>
            <person name="Chourrout D."/>
            <person name="Li R."/>
            <person name="Bao Z."/>
        </authorList>
    </citation>
    <scope>NUCLEOTIDE SEQUENCE [LARGE SCALE GENOMIC DNA]</scope>
    <source>
        <strain evidence="3 4">PY_sf001</strain>
    </source>
</reference>
<gene>
    <name evidence="3" type="ORF">KP79_PYT17327</name>
</gene>
<evidence type="ECO:0000259" key="2">
    <source>
        <dbReference type="PROSITE" id="PS50021"/>
    </source>
</evidence>
<dbReference type="InterPro" id="IPR036872">
    <property type="entry name" value="CH_dom_sf"/>
</dbReference>
<dbReference type="GO" id="GO:0008017">
    <property type="term" value="F:microtubule binding"/>
    <property type="evidence" value="ECO:0007669"/>
    <property type="project" value="TreeGrafter"/>
</dbReference>